<evidence type="ECO:0000259" key="4">
    <source>
        <dbReference type="SMART" id="SM00861"/>
    </source>
</evidence>
<dbReference type="FunFam" id="3.40.50.970:FF:000001">
    <property type="entry name" value="Pyruvate dehydrogenase E1 beta subunit"/>
    <property type="match status" value="1"/>
</dbReference>
<proteinExistence type="predicted"/>
<dbReference type="AlphaFoldDB" id="A0A523RUB6"/>
<dbReference type="InterPro" id="IPR005475">
    <property type="entry name" value="Transketolase-like_Pyr-bd"/>
</dbReference>
<dbReference type="PANTHER" id="PTHR43257">
    <property type="entry name" value="PYRUVATE DEHYDROGENASE E1 COMPONENT BETA SUBUNIT"/>
    <property type="match status" value="1"/>
</dbReference>
<dbReference type="InterPro" id="IPR009014">
    <property type="entry name" value="Transketo_C/PFOR_II"/>
</dbReference>
<reference evidence="5 6" key="1">
    <citation type="submission" date="2019-03" db="EMBL/GenBank/DDBJ databases">
        <title>Metabolic potential of uncultured bacteria and archaea associated with petroleum seepage in deep-sea sediments.</title>
        <authorList>
            <person name="Dong X."/>
            <person name="Hubert C."/>
        </authorList>
    </citation>
    <scope>NUCLEOTIDE SEQUENCE [LARGE SCALE GENOMIC DNA]</scope>
    <source>
        <strain evidence="5">E44_bin7</strain>
    </source>
</reference>
<dbReference type="InterPro" id="IPR033248">
    <property type="entry name" value="Transketolase_C"/>
</dbReference>
<dbReference type="FunFam" id="3.40.50.920:FF:000001">
    <property type="entry name" value="Pyruvate dehydrogenase E1 beta subunit"/>
    <property type="match status" value="1"/>
</dbReference>
<evidence type="ECO:0000313" key="6">
    <source>
        <dbReference type="Proteomes" id="UP000316360"/>
    </source>
</evidence>
<dbReference type="SUPFAM" id="SSF52922">
    <property type="entry name" value="TK C-terminal domain-like"/>
    <property type="match status" value="1"/>
</dbReference>
<evidence type="ECO:0000256" key="2">
    <source>
        <dbReference type="ARBA" id="ARBA00023002"/>
    </source>
</evidence>
<dbReference type="SUPFAM" id="SSF52518">
    <property type="entry name" value="Thiamin diphosphate-binding fold (THDP-binding)"/>
    <property type="match status" value="1"/>
</dbReference>
<dbReference type="EMBL" id="SOKJ01000292">
    <property type="protein sequence ID" value="TET09388.1"/>
    <property type="molecule type" value="Genomic_DNA"/>
</dbReference>
<dbReference type="Proteomes" id="UP000316360">
    <property type="component" value="Unassembled WGS sequence"/>
</dbReference>
<organism evidence="5 6">
    <name type="scientific">Aerophobetes bacterium</name>
    <dbReference type="NCBI Taxonomy" id="2030807"/>
    <lineage>
        <taxon>Bacteria</taxon>
        <taxon>Candidatus Aerophobota</taxon>
    </lineage>
</organism>
<dbReference type="Gene3D" id="3.40.50.970">
    <property type="match status" value="1"/>
</dbReference>
<gene>
    <name evidence="5" type="ORF">E3J84_05150</name>
</gene>
<dbReference type="CDD" id="cd07036">
    <property type="entry name" value="TPP_PYR_E1-PDHc-beta_like"/>
    <property type="match status" value="1"/>
</dbReference>
<comment type="caution">
    <text evidence="5">The sequence shown here is derived from an EMBL/GenBank/DDBJ whole genome shotgun (WGS) entry which is preliminary data.</text>
</comment>
<keyword evidence="3" id="KW-0786">Thiamine pyrophosphate</keyword>
<dbReference type="Gene3D" id="3.40.50.920">
    <property type="match status" value="1"/>
</dbReference>
<sequence>MGREITYVEAVREALTEEMEKDSTLFLIGEDIGWRGGAFTATRGLYKKFPGRVMDTPISESAIAGAAYGAAITGTKVCAEIMFMDFSFIAMDQIINSAAKSRYMFGGQAKVPVVYRMSCGSGRQQAAQHSQSLEVLFANIPGLKVIMPSTPYDAKGLLKSALNDCNPIVFVEHKALYFQKGEVPEDEYFIPIGVAEVKREGKDVTLVATSSMVQRSLSVAEKMEKEGASIEVVDPRTIQPLDKKKILKSLEKTGRLVIVHEAPKTYGMGAEISALAVEEGFDFLDAPVIRVGGKDCPIPYNKTLEEHAIPTEEDIQEGIREILLS</sequence>
<dbReference type="SMART" id="SM00861">
    <property type="entry name" value="Transket_pyr"/>
    <property type="match status" value="1"/>
</dbReference>
<feature type="domain" description="Transketolase-like pyrimidine-binding" evidence="4">
    <location>
        <begin position="5"/>
        <end position="179"/>
    </location>
</feature>
<dbReference type="PANTHER" id="PTHR43257:SF2">
    <property type="entry name" value="PYRUVATE DEHYDROGENASE E1 COMPONENT SUBUNIT BETA"/>
    <property type="match status" value="1"/>
</dbReference>
<dbReference type="InterPro" id="IPR029061">
    <property type="entry name" value="THDP-binding"/>
</dbReference>
<evidence type="ECO:0000313" key="5">
    <source>
        <dbReference type="EMBL" id="TET09388.1"/>
    </source>
</evidence>
<dbReference type="GO" id="GO:0016491">
    <property type="term" value="F:oxidoreductase activity"/>
    <property type="evidence" value="ECO:0007669"/>
    <property type="project" value="UniProtKB-KW"/>
</dbReference>
<dbReference type="Pfam" id="PF02780">
    <property type="entry name" value="Transketolase_C"/>
    <property type="match status" value="1"/>
</dbReference>
<dbReference type="Pfam" id="PF02779">
    <property type="entry name" value="Transket_pyr"/>
    <property type="match status" value="1"/>
</dbReference>
<name>A0A523RUB6_UNCAE</name>
<evidence type="ECO:0000256" key="3">
    <source>
        <dbReference type="ARBA" id="ARBA00023052"/>
    </source>
</evidence>
<comment type="cofactor">
    <cofactor evidence="1">
        <name>thiamine diphosphate</name>
        <dbReference type="ChEBI" id="CHEBI:58937"/>
    </cofactor>
</comment>
<evidence type="ECO:0000256" key="1">
    <source>
        <dbReference type="ARBA" id="ARBA00001964"/>
    </source>
</evidence>
<accession>A0A523RUB6</accession>
<dbReference type="NCBIfam" id="NF006667">
    <property type="entry name" value="PRK09212.1"/>
    <property type="match status" value="1"/>
</dbReference>
<keyword evidence="2" id="KW-0560">Oxidoreductase</keyword>
<protein>
    <submittedName>
        <fullName evidence="5">Alpha-ketoacid dehydrogenase subunit beta</fullName>
    </submittedName>
</protein>